<protein>
    <submittedName>
        <fullName evidence="1">Uncharacterized protein</fullName>
    </submittedName>
</protein>
<dbReference type="AlphaFoldDB" id="A0A233RDS6"/>
<reference evidence="1 2" key="1">
    <citation type="submission" date="2017-08" db="EMBL/GenBank/DDBJ databases">
        <title>A Genome Sequence of Oceanimonas doudoroffii ATCC 27123T.</title>
        <authorList>
            <person name="Brennan M.A."/>
            <person name="Maclea K.S."/>
            <person name="Mcclelland W.D."/>
            <person name="Trachtenberg A.M."/>
        </authorList>
    </citation>
    <scope>NUCLEOTIDE SEQUENCE [LARGE SCALE GENOMIC DNA]</scope>
    <source>
        <strain evidence="1 2">ATCC 27123</strain>
    </source>
</reference>
<name>A0A233RDS6_9GAMM</name>
<comment type="caution">
    <text evidence="1">The sequence shown here is derived from an EMBL/GenBank/DDBJ whole genome shotgun (WGS) entry which is preliminary data.</text>
</comment>
<evidence type="ECO:0000313" key="2">
    <source>
        <dbReference type="Proteomes" id="UP000242757"/>
    </source>
</evidence>
<evidence type="ECO:0000313" key="1">
    <source>
        <dbReference type="EMBL" id="OXY81545.1"/>
    </source>
</evidence>
<accession>A0A233RDS6</accession>
<dbReference type="Proteomes" id="UP000242757">
    <property type="component" value="Unassembled WGS sequence"/>
</dbReference>
<organism evidence="1 2">
    <name type="scientific">Oceanimonas doudoroffii</name>
    <dbReference type="NCBI Taxonomy" id="84158"/>
    <lineage>
        <taxon>Bacteria</taxon>
        <taxon>Pseudomonadati</taxon>
        <taxon>Pseudomonadota</taxon>
        <taxon>Gammaproteobacteria</taxon>
        <taxon>Aeromonadales</taxon>
        <taxon>Aeromonadaceae</taxon>
        <taxon>Oceanimonas</taxon>
    </lineage>
</organism>
<dbReference type="InterPro" id="IPR045508">
    <property type="entry name" value="DUF6482"/>
</dbReference>
<dbReference type="EMBL" id="NBIM01000003">
    <property type="protein sequence ID" value="OXY81545.1"/>
    <property type="molecule type" value="Genomic_DNA"/>
</dbReference>
<sequence>MWQVETLLRQSVPVDTLFIHSHDMSLYTVEAEIDGERHPLGDAGRVLSFRCIEQVRQRLASLMVVRCVLVQVSAYQEMVGQAPAAPPMELELSWPGWQAEG</sequence>
<dbReference type="OrthoDB" id="5600613at2"/>
<gene>
    <name evidence="1" type="ORF">B6S08_11255</name>
</gene>
<keyword evidence="2" id="KW-1185">Reference proteome</keyword>
<dbReference type="RefSeq" id="WP_094200913.1">
    <property type="nucleotide sequence ID" value="NZ_NBIM01000003.1"/>
</dbReference>
<proteinExistence type="predicted"/>
<dbReference type="Pfam" id="PF20090">
    <property type="entry name" value="DUF6482"/>
    <property type="match status" value="1"/>
</dbReference>